<dbReference type="Gene3D" id="3.40.50.880">
    <property type="match status" value="1"/>
</dbReference>
<dbReference type="Pfam" id="PF07722">
    <property type="entry name" value="Peptidase_C26"/>
    <property type="match status" value="1"/>
</dbReference>
<dbReference type="STRING" id="1196031.A361_11350"/>
<proteinExistence type="predicted"/>
<organism evidence="1 2">
    <name type="scientific">Cytobacillus oceanisediminis 2691</name>
    <dbReference type="NCBI Taxonomy" id="1196031"/>
    <lineage>
        <taxon>Bacteria</taxon>
        <taxon>Bacillati</taxon>
        <taxon>Bacillota</taxon>
        <taxon>Bacilli</taxon>
        <taxon>Bacillales</taxon>
        <taxon>Bacillaceae</taxon>
        <taxon>Cytobacillus</taxon>
    </lineage>
</organism>
<dbReference type="KEGG" id="bon:A361_11350"/>
<dbReference type="InterPro" id="IPR029062">
    <property type="entry name" value="Class_I_gatase-like"/>
</dbReference>
<gene>
    <name evidence="1" type="ORF">A361_11350</name>
</gene>
<dbReference type="CDD" id="cd01745">
    <property type="entry name" value="GATase1_2"/>
    <property type="match status" value="1"/>
</dbReference>
<dbReference type="AlphaFoldDB" id="A0A160MA94"/>
<reference evidence="1 2" key="1">
    <citation type="submission" date="2016-04" db="EMBL/GenBank/DDBJ databases">
        <title>Complete genome sequence of Bacillus oceanisediminis strain 2691.</title>
        <authorList>
            <person name="Jeong H."/>
            <person name="Kim H.J."/>
            <person name="Lee D.-W."/>
        </authorList>
    </citation>
    <scope>NUCLEOTIDE SEQUENCE [LARGE SCALE GENOMIC DNA]</scope>
    <source>
        <strain evidence="1 2">2691</strain>
    </source>
</reference>
<dbReference type="PANTHER" id="PTHR43235:SF1">
    <property type="entry name" value="GLUTAMINE AMIDOTRANSFERASE PB2B2.05-RELATED"/>
    <property type="match status" value="1"/>
</dbReference>
<accession>A0A160MA94</accession>
<dbReference type="GO" id="GO:0033969">
    <property type="term" value="F:gamma-glutamyl-gamma-aminobutyrate hydrolase activity"/>
    <property type="evidence" value="ECO:0007669"/>
    <property type="project" value="TreeGrafter"/>
</dbReference>
<dbReference type="PANTHER" id="PTHR43235">
    <property type="entry name" value="GLUTAMINE AMIDOTRANSFERASE PB2B2.05-RELATED"/>
    <property type="match status" value="1"/>
</dbReference>
<sequence length="234" mass="25926">MKPIIGVTSNLDDKQLSVSMDNIHSLVNAGAVPIVLPNLLEDGKIEKLAEEMDGLLLTGGGDIDPTLFGEEPHQNLGSICPERDTFELSIIKKMLALDKPILAICRGCQILSIAAGGDMYQDIYFQMGVPLLQHAQKAPRWHASHFVNVKRNSLLHRATGELSFKVNSYHHQAVRKMPENFEVCAEANDGVIEAFESNKHSFVLGVQWHPECMTQKNDHPSLAIFDAFIKACKQ</sequence>
<keyword evidence="1" id="KW-0378">Hydrolase</keyword>
<evidence type="ECO:0000313" key="1">
    <source>
        <dbReference type="EMBL" id="AND39709.1"/>
    </source>
</evidence>
<dbReference type="PROSITE" id="PS51273">
    <property type="entry name" value="GATASE_TYPE_1"/>
    <property type="match status" value="1"/>
</dbReference>
<dbReference type="RefSeq" id="WP_019382016.1">
    <property type="nucleotide sequence ID" value="NZ_CP015506.1"/>
</dbReference>
<dbReference type="InterPro" id="IPR011697">
    <property type="entry name" value="Peptidase_C26"/>
</dbReference>
<dbReference type="Proteomes" id="UP000077856">
    <property type="component" value="Chromosome"/>
</dbReference>
<evidence type="ECO:0000313" key="2">
    <source>
        <dbReference type="Proteomes" id="UP000077856"/>
    </source>
</evidence>
<dbReference type="GO" id="GO:0005829">
    <property type="term" value="C:cytosol"/>
    <property type="evidence" value="ECO:0007669"/>
    <property type="project" value="TreeGrafter"/>
</dbReference>
<dbReference type="eggNOG" id="COG2071">
    <property type="taxonomic scope" value="Bacteria"/>
</dbReference>
<name>A0A160MA94_9BACI</name>
<dbReference type="InterPro" id="IPR044668">
    <property type="entry name" value="PuuD-like"/>
</dbReference>
<dbReference type="GO" id="GO:0006598">
    <property type="term" value="P:polyamine catabolic process"/>
    <property type="evidence" value="ECO:0007669"/>
    <property type="project" value="TreeGrafter"/>
</dbReference>
<dbReference type="EMBL" id="CP015506">
    <property type="protein sequence ID" value="AND39709.1"/>
    <property type="molecule type" value="Genomic_DNA"/>
</dbReference>
<protein>
    <submittedName>
        <fullName evidence="1">Gamma-glutamyl-gamma-aminobutyrate hydrolase</fullName>
    </submittedName>
</protein>
<dbReference type="SUPFAM" id="SSF52317">
    <property type="entry name" value="Class I glutamine amidotransferase-like"/>
    <property type="match status" value="1"/>
</dbReference>